<feature type="binding site" evidence="2">
    <location>
        <position position="62"/>
    </location>
    <ligand>
        <name>FAD</name>
        <dbReference type="ChEBI" id="CHEBI:57692"/>
    </ligand>
</feature>
<dbReference type="Pfam" id="PF05199">
    <property type="entry name" value="GMC_oxred_C"/>
    <property type="match status" value="1"/>
</dbReference>
<evidence type="ECO:0000256" key="2">
    <source>
        <dbReference type="PIRSR" id="PIRSR000137-2"/>
    </source>
</evidence>
<reference evidence="5" key="1">
    <citation type="submission" date="2025-08" db="UniProtKB">
        <authorList>
            <consortium name="RefSeq"/>
        </authorList>
    </citation>
    <scope>IDENTIFICATION</scope>
    <source>
        <tissue evidence="5">Gonads</tissue>
    </source>
</reference>
<dbReference type="SUPFAM" id="SSF51905">
    <property type="entry name" value="FAD/NAD(P)-binding domain"/>
    <property type="match status" value="1"/>
</dbReference>
<keyword evidence="4" id="KW-1185">Reference proteome</keyword>
<feature type="binding site" evidence="2">
    <location>
        <position position="66"/>
    </location>
    <ligand>
        <name>FAD</name>
        <dbReference type="ChEBI" id="CHEBI:57692"/>
    </ligand>
</feature>
<feature type="binding site" evidence="2">
    <location>
        <position position="200"/>
    </location>
    <ligand>
        <name>FAD</name>
        <dbReference type="ChEBI" id="CHEBI:57692"/>
    </ligand>
</feature>
<dbReference type="RefSeq" id="XP_030766836.1">
    <property type="nucleotide sequence ID" value="XM_030910976.1"/>
</dbReference>
<evidence type="ECO:0000313" key="4">
    <source>
        <dbReference type="Proteomes" id="UP000504635"/>
    </source>
</evidence>
<dbReference type="GO" id="GO:0050660">
    <property type="term" value="F:flavin adenine dinucleotide binding"/>
    <property type="evidence" value="ECO:0007669"/>
    <property type="project" value="InterPro"/>
</dbReference>
<gene>
    <name evidence="5" type="primary">LOC115890673</name>
</gene>
<dbReference type="InterPro" id="IPR036188">
    <property type="entry name" value="FAD/NAD-bd_sf"/>
</dbReference>
<sequence length="561" mass="62895">MCKNYEVLLLEAGTEEPEVADVPAFAPVLQRSSIDWGYMTQPSPHSCLAREGGRCPWFRGRVMGGTSVINYMIYIRGHPRDYDEWEEMGNYGWGYHKVLPYFKKAERNLQPEIADKHYHGFDGYQTVQQAPYQDVNTIAMIKGYLELGLPYVDSNTEQVLGASLLQLTLNNGKRASTNTAWIRPIRTKRKNLTIRTQAQVTRVLIDPKTKQAWGVEYIQNNKLKRAVARKEVIVSSGTLNSPIVLMLSGVGPAAHLQERGIQVIKDLPVGHNLHDHTTIDGVVFALTNYTATSAEIDQIEQDINYYRQTQRGPLSSNGPLQANAFVQTKYENEYGRPDIQYSIDAANVENFFTDPIFTSMTSVLPLAYYNGFMIRPILLNPKSRGVIQLNDTDPILGTPLIHANTFFEEIDMLRLVEGVKQSLNLLRTESLRKIGASLVTTPLPACAHIEFGTDIYWACVAQAYTTSIFHMAGTCKMGPKHDRSAVVGPDLKVHGIENLRVIDASIMPQVTRGNTNAPTIMIAEKGSDMIKEKWLKKKIESPYAPEAIEADNFFHGFGLKK</sequence>
<organism evidence="4 5">
    <name type="scientific">Sitophilus oryzae</name>
    <name type="common">Rice weevil</name>
    <name type="synonym">Curculio oryzae</name>
    <dbReference type="NCBI Taxonomy" id="7048"/>
    <lineage>
        <taxon>Eukaryota</taxon>
        <taxon>Metazoa</taxon>
        <taxon>Ecdysozoa</taxon>
        <taxon>Arthropoda</taxon>
        <taxon>Hexapoda</taxon>
        <taxon>Insecta</taxon>
        <taxon>Pterygota</taxon>
        <taxon>Neoptera</taxon>
        <taxon>Endopterygota</taxon>
        <taxon>Coleoptera</taxon>
        <taxon>Polyphaga</taxon>
        <taxon>Cucujiformia</taxon>
        <taxon>Curculionidae</taxon>
        <taxon>Dryophthorinae</taxon>
        <taxon>Sitophilus</taxon>
    </lineage>
</organism>
<keyword evidence="2" id="KW-0274">FAD</keyword>
<dbReference type="AlphaFoldDB" id="A0A6J2YUI4"/>
<evidence type="ECO:0000256" key="1">
    <source>
        <dbReference type="ARBA" id="ARBA00010790"/>
    </source>
</evidence>
<evidence type="ECO:0000313" key="5">
    <source>
        <dbReference type="RefSeq" id="XP_030766836.1"/>
    </source>
</evidence>
<dbReference type="Gene3D" id="3.50.50.60">
    <property type="entry name" value="FAD/NAD(P)-binding domain"/>
    <property type="match status" value="1"/>
</dbReference>
<accession>A0A6J2YUI4</accession>
<dbReference type="PROSITE" id="PS00624">
    <property type="entry name" value="GMC_OXRED_2"/>
    <property type="match status" value="1"/>
</dbReference>
<proteinExistence type="inferred from homology"/>
<dbReference type="Pfam" id="PF00732">
    <property type="entry name" value="GMC_oxred_N"/>
    <property type="match status" value="1"/>
</dbReference>
<dbReference type="PANTHER" id="PTHR11552">
    <property type="entry name" value="GLUCOSE-METHANOL-CHOLINE GMC OXIDOREDUCTASE"/>
    <property type="match status" value="1"/>
</dbReference>
<dbReference type="InParanoid" id="A0A6J2YUI4"/>
<dbReference type="Proteomes" id="UP000504635">
    <property type="component" value="Unplaced"/>
</dbReference>
<dbReference type="KEGG" id="soy:115890673"/>
<dbReference type="GO" id="GO:0016614">
    <property type="term" value="F:oxidoreductase activity, acting on CH-OH group of donors"/>
    <property type="evidence" value="ECO:0007669"/>
    <property type="project" value="InterPro"/>
</dbReference>
<keyword evidence="2" id="KW-0285">Flavoprotein</keyword>
<name>A0A6J2YUI4_SITOR</name>
<dbReference type="InterPro" id="IPR007867">
    <property type="entry name" value="GMC_OxRtase_C"/>
</dbReference>
<comment type="similarity">
    <text evidence="1">Belongs to the GMC oxidoreductase family.</text>
</comment>
<protein>
    <submittedName>
        <fullName evidence="5">Glucose dehydrogenase [FAD, quinone]-like</fullName>
    </submittedName>
</protein>
<feature type="domain" description="Glucose-methanol-choline oxidoreductase N-terminal" evidence="3">
    <location>
        <begin position="237"/>
        <end position="251"/>
    </location>
</feature>
<dbReference type="InterPro" id="IPR000172">
    <property type="entry name" value="GMC_OxRdtase_N"/>
</dbReference>
<dbReference type="OrthoDB" id="269227at2759"/>
<dbReference type="SUPFAM" id="SSF54373">
    <property type="entry name" value="FAD-linked reductases, C-terminal domain"/>
    <property type="match status" value="1"/>
</dbReference>
<dbReference type="PANTHER" id="PTHR11552:SF154">
    <property type="entry name" value="FI04917P"/>
    <property type="match status" value="1"/>
</dbReference>
<dbReference type="GeneID" id="115890673"/>
<evidence type="ECO:0000259" key="3">
    <source>
        <dbReference type="PROSITE" id="PS00624"/>
    </source>
</evidence>
<dbReference type="InterPro" id="IPR012132">
    <property type="entry name" value="GMC_OxRdtase"/>
</dbReference>
<comment type="cofactor">
    <cofactor evidence="2">
        <name>FAD</name>
        <dbReference type="ChEBI" id="CHEBI:57692"/>
    </cofactor>
</comment>
<dbReference type="PIRSF" id="PIRSF000137">
    <property type="entry name" value="Alcohol_oxidase"/>
    <property type="match status" value="1"/>
</dbReference>
<dbReference type="Gene3D" id="3.30.560.10">
    <property type="entry name" value="Glucose Oxidase, domain 3"/>
    <property type="match status" value="1"/>
</dbReference>